<evidence type="ECO:0000256" key="8">
    <source>
        <dbReference type="ARBA" id="ARBA00022989"/>
    </source>
</evidence>
<sequence length="409" mass="43728">MSEDVIVNEQREQRDAIRTGLIVVIVSTVLLVAFGIMMVSSATAPSTVGAANNSQESAPLLSNAASQVIFAIIGAIVCFVLSRIPYTYLKGWPAHAAFIAALLLQFLLLAIGKEVGGNKNWIGIGPFSIQPSEFLKLATVVWLAYMLSSLTLDQMRDWRQFRWPAAGAIVALGGIVVISRDMGTALIFVLIVAGMFWIAGINRKILSGFLVCGVIAAALFIAVSANHRQRILSFIPNLFTLPDTHAPTQAEFAQFAFGTGGLFGAGIGAGKEKWQDLPEPHTDYIFAVIGEELGLFGALIVIILFLALGWGLYTIAVHHPERYGQLLVSGAGLWLCGQAFANMLVVTGLLPVFGVPLPFISYGGSSMLATLAMVGIVIGCARGVPGVRANERVRGRLAHKISSLVRRPE</sequence>
<evidence type="ECO:0000256" key="4">
    <source>
        <dbReference type="ARBA" id="ARBA00022679"/>
    </source>
</evidence>
<feature type="transmembrane region" description="Helical" evidence="18">
    <location>
        <begin position="184"/>
        <end position="201"/>
    </location>
</feature>
<keyword evidence="3" id="KW-0328">Glycosyltransferase</keyword>
<evidence type="ECO:0000256" key="7">
    <source>
        <dbReference type="ARBA" id="ARBA00022984"/>
    </source>
</evidence>
<evidence type="ECO:0000256" key="10">
    <source>
        <dbReference type="ARBA" id="ARBA00032370"/>
    </source>
</evidence>
<evidence type="ECO:0000313" key="19">
    <source>
        <dbReference type="EMBL" id="VEI12601.1"/>
    </source>
</evidence>
<gene>
    <name evidence="19" type="primary">ftsW_1</name>
    <name evidence="19" type="ORF">NCTC13354_00289</name>
</gene>
<evidence type="ECO:0000256" key="5">
    <source>
        <dbReference type="ARBA" id="ARBA00022692"/>
    </source>
</evidence>
<dbReference type="PANTHER" id="PTHR30474">
    <property type="entry name" value="CELL CYCLE PROTEIN"/>
    <property type="match status" value="1"/>
</dbReference>
<evidence type="ECO:0000256" key="12">
    <source>
        <dbReference type="ARBA" id="ARBA00038053"/>
    </source>
</evidence>
<dbReference type="PROSITE" id="PS00428">
    <property type="entry name" value="FTSW_RODA_SPOVE"/>
    <property type="match status" value="1"/>
</dbReference>
<dbReference type="AlphaFoldDB" id="A0A448PCB7"/>
<keyword evidence="7" id="KW-0573">Peptidoglycan synthesis</keyword>
<keyword evidence="19" id="KW-0131">Cell cycle</keyword>
<evidence type="ECO:0000256" key="1">
    <source>
        <dbReference type="ARBA" id="ARBA00004141"/>
    </source>
</evidence>
<evidence type="ECO:0000256" key="14">
    <source>
        <dbReference type="ARBA" id="ARBA00041418"/>
    </source>
</evidence>
<keyword evidence="5 18" id="KW-0812">Transmembrane</keyword>
<feature type="transmembrane region" description="Helical" evidence="18">
    <location>
        <begin position="327"/>
        <end position="353"/>
    </location>
</feature>
<feature type="transmembrane region" description="Helical" evidence="18">
    <location>
        <begin position="64"/>
        <end position="82"/>
    </location>
</feature>
<protein>
    <recommendedName>
        <fullName evidence="13">Probable peptidoglycan glycosyltransferase FtsW</fullName>
        <ecNumber evidence="15">2.4.99.28</ecNumber>
    </recommendedName>
    <alternativeName>
        <fullName evidence="14">Cell division protein FtsW</fullName>
    </alternativeName>
    <alternativeName>
        <fullName evidence="11">Cell wall polymerase</fullName>
    </alternativeName>
    <alternativeName>
        <fullName evidence="10">Peptidoglycan polymerase</fullName>
    </alternativeName>
</protein>
<feature type="transmembrane region" description="Helical" evidence="18">
    <location>
        <begin position="161"/>
        <end position="178"/>
    </location>
</feature>
<evidence type="ECO:0000256" key="16">
    <source>
        <dbReference type="ARBA" id="ARBA00049902"/>
    </source>
</evidence>
<evidence type="ECO:0000256" key="11">
    <source>
        <dbReference type="ARBA" id="ARBA00033270"/>
    </source>
</evidence>
<dbReference type="PANTHER" id="PTHR30474:SF2">
    <property type="entry name" value="PEPTIDOGLYCAN GLYCOSYLTRANSFERASE FTSW-RELATED"/>
    <property type="match status" value="1"/>
</dbReference>
<dbReference type="EC" id="2.4.99.28" evidence="15"/>
<keyword evidence="9 18" id="KW-0472">Membrane</keyword>
<dbReference type="GO" id="GO:0009252">
    <property type="term" value="P:peptidoglycan biosynthetic process"/>
    <property type="evidence" value="ECO:0007669"/>
    <property type="project" value="UniProtKB-KW"/>
</dbReference>
<dbReference type="GO" id="GO:0032153">
    <property type="term" value="C:cell division site"/>
    <property type="evidence" value="ECO:0007669"/>
    <property type="project" value="TreeGrafter"/>
</dbReference>
<feature type="transmembrane region" description="Helical" evidence="18">
    <location>
        <begin position="208"/>
        <end position="225"/>
    </location>
</feature>
<name>A0A448PCB7_9ACTO</name>
<dbReference type="InterPro" id="IPR001182">
    <property type="entry name" value="FtsW/RodA"/>
</dbReference>
<dbReference type="Pfam" id="PF01098">
    <property type="entry name" value="FTSW_RODA_SPOVE"/>
    <property type="match status" value="1"/>
</dbReference>
<proteinExistence type="inferred from homology"/>
<comment type="catalytic activity">
    <reaction evidence="16">
        <text>[GlcNAc-(1-&gt;4)-Mur2Ac(oyl-L-Ala-gamma-D-Glu-L-Lys-D-Ala-D-Ala)](n)-di-trans,octa-cis-undecaprenyl diphosphate + beta-D-GlcNAc-(1-&gt;4)-Mur2Ac(oyl-L-Ala-gamma-D-Glu-L-Lys-D-Ala-D-Ala)-di-trans,octa-cis-undecaprenyl diphosphate = [GlcNAc-(1-&gt;4)-Mur2Ac(oyl-L-Ala-gamma-D-Glu-L-Lys-D-Ala-D-Ala)](n+1)-di-trans,octa-cis-undecaprenyl diphosphate + di-trans,octa-cis-undecaprenyl diphosphate + H(+)</text>
        <dbReference type="Rhea" id="RHEA:23708"/>
        <dbReference type="Rhea" id="RHEA-COMP:9602"/>
        <dbReference type="Rhea" id="RHEA-COMP:9603"/>
        <dbReference type="ChEBI" id="CHEBI:15378"/>
        <dbReference type="ChEBI" id="CHEBI:58405"/>
        <dbReference type="ChEBI" id="CHEBI:60033"/>
        <dbReference type="ChEBI" id="CHEBI:78435"/>
        <dbReference type="EC" id="2.4.99.28"/>
    </reaction>
</comment>
<feature type="transmembrane region" description="Helical" evidence="18">
    <location>
        <begin position="359"/>
        <end position="384"/>
    </location>
</feature>
<evidence type="ECO:0000256" key="15">
    <source>
        <dbReference type="ARBA" id="ARBA00044770"/>
    </source>
</evidence>
<evidence type="ECO:0000256" key="6">
    <source>
        <dbReference type="ARBA" id="ARBA00022960"/>
    </source>
</evidence>
<reference evidence="19 20" key="1">
    <citation type="submission" date="2018-12" db="EMBL/GenBank/DDBJ databases">
        <authorList>
            <consortium name="Pathogen Informatics"/>
        </authorList>
    </citation>
    <scope>NUCLEOTIDE SEQUENCE [LARGE SCALE GENOMIC DNA]</scope>
    <source>
        <strain evidence="19 20">NCTC13354</strain>
    </source>
</reference>
<dbReference type="EMBL" id="LR134476">
    <property type="protein sequence ID" value="VEI12601.1"/>
    <property type="molecule type" value="Genomic_DNA"/>
</dbReference>
<organism evidence="19 20">
    <name type="scientific">Trueperella bialowiezensis</name>
    <dbReference type="NCBI Taxonomy" id="312285"/>
    <lineage>
        <taxon>Bacteria</taxon>
        <taxon>Bacillati</taxon>
        <taxon>Actinomycetota</taxon>
        <taxon>Actinomycetes</taxon>
        <taxon>Actinomycetales</taxon>
        <taxon>Actinomycetaceae</taxon>
        <taxon>Trueperella</taxon>
    </lineage>
</organism>
<dbReference type="Proteomes" id="UP000269542">
    <property type="component" value="Chromosome"/>
</dbReference>
<evidence type="ECO:0000256" key="17">
    <source>
        <dbReference type="ARBA" id="ARBA00049966"/>
    </source>
</evidence>
<dbReference type="InterPro" id="IPR018365">
    <property type="entry name" value="Cell_cycle_FtsW-rel_CS"/>
</dbReference>
<evidence type="ECO:0000313" key="20">
    <source>
        <dbReference type="Proteomes" id="UP000269542"/>
    </source>
</evidence>
<accession>A0A448PCB7</accession>
<keyword evidence="20" id="KW-1185">Reference proteome</keyword>
<dbReference type="GO" id="GO:0051301">
    <property type="term" value="P:cell division"/>
    <property type="evidence" value="ECO:0007669"/>
    <property type="project" value="UniProtKB-KW"/>
</dbReference>
<dbReference type="GO" id="GO:0008955">
    <property type="term" value="F:peptidoglycan glycosyltransferase activity"/>
    <property type="evidence" value="ECO:0007669"/>
    <property type="project" value="UniProtKB-EC"/>
</dbReference>
<dbReference type="RefSeq" id="WP_126415791.1">
    <property type="nucleotide sequence ID" value="NZ_LR134476.1"/>
</dbReference>
<evidence type="ECO:0000256" key="13">
    <source>
        <dbReference type="ARBA" id="ARBA00041185"/>
    </source>
</evidence>
<evidence type="ECO:0000256" key="2">
    <source>
        <dbReference type="ARBA" id="ARBA00004752"/>
    </source>
</evidence>
<comment type="subcellular location">
    <subcellularLocation>
        <location evidence="1">Membrane</location>
        <topology evidence="1">Multi-pass membrane protein</topology>
    </subcellularLocation>
</comment>
<dbReference type="GO" id="GO:0015648">
    <property type="term" value="F:lipid-linked peptidoglycan transporter activity"/>
    <property type="evidence" value="ECO:0007669"/>
    <property type="project" value="TreeGrafter"/>
</dbReference>
<keyword evidence="4" id="KW-0808">Transferase</keyword>
<dbReference type="KEGG" id="tbw:NCTC13354_00289"/>
<dbReference type="OrthoDB" id="9768187at2"/>
<feature type="transmembrane region" description="Helical" evidence="18">
    <location>
        <begin position="293"/>
        <end position="315"/>
    </location>
</feature>
<dbReference type="GO" id="GO:0008360">
    <property type="term" value="P:regulation of cell shape"/>
    <property type="evidence" value="ECO:0007669"/>
    <property type="project" value="UniProtKB-KW"/>
</dbReference>
<keyword evidence="19" id="KW-0132">Cell division</keyword>
<feature type="transmembrane region" description="Helical" evidence="18">
    <location>
        <begin position="134"/>
        <end position="152"/>
    </location>
</feature>
<evidence type="ECO:0000256" key="18">
    <source>
        <dbReference type="SAM" id="Phobius"/>
    </source>
</evidence>
<evidence type="ECO:0000256" key="9">
    <source>
        <dbReference type="ARBA" id="ARBA00023136"/>
    </source>
</evidence>
<comment type="similarity">
    <text evidence="12">Belongs to the SEDS family. FtsW subfamily.</text>
</comment>
<evidence type="ECO:0000256" key="3">
    <source>
        <dbReference type="ARBA" id="ARBA00022676"/>
    </source>
</evidence>
<feature type="transmembrane region" description="Helical" evidence="18">
    <location>
        <begin position="21"/>
        <end position="44"/>
    </location>
</feature>
<feature type="transmembrane region" description="Helical" evidence="18">
    <location>
        <begin position="94"/>
        <end position="112"/>
    </location>
</feature>
<comment type="pathway">
    <text evidence="2">Cell wall biogenesis; peptidoglycan biosynthesis.</text>
</comment>
<keyword evidence="6" id="KW-0133">Cell shape</keyword>
<dbReference type="GO" id="GO:0005886">
    <property type="term" value="C:plasma membrane"/>
    <property type="evidence" value="ECO:0007669"/>
    <property type="project" value="TreeGrafter"/>
</dbReference>
<comment type="function">
    <text evidence="17">Peptidoglycan polymerase that is essential for cell division.</text>
</comment>
<keyword evidence="8 18" id="KW-1133">Transmembrane helix</keyword>